<comment type="caution">
    <text evidence="1">The sequence shown here is derived from an EMBL/GenBank/DDBJ whole genome shotgun (WGS) entry which is preliminary data.</text>
</comment>
<proteinExistence type="predicted"/>
<name>A0A841I3W5_9DEIO</name>
<protein>
    <submittedName>
        <fullName evidence="1">Uncharacterized protein</fullName>
    </submittedName>
</protein>
<evidence type="ECO:0000313" key="1">
    <source>
        <dbReference type="EMBL" id="MBB6099734.1"/>
    </source>
</evidence>
<dbReference type="EMBL" id="JACHHG010000014">
    <property type="protein sequence ID" value="MBB6099734.1"/>
    <property type="molecule type" value="Genomic_DNA"/>
</dbReference>
<reference evidence="1 2" key="1">
    <citation type="submission" date="2020-08" db="EMBL/GenBank/DDBJ databases">
        <title>Genomic Encyclopedia of Type Strains, Phase IV (KMG-IV): sequencing the most valuable type-strain genomes for metagenomic binning, comparative biology and taxonomic classification.</title>
        <authorList>
            <person name="Goeker M."/>
        </authorList>
    </citation>
    <scope>NUCLEOTIDE SEQUENCE [LARGE SCALE GENOMIC DNA]</scope>
    <source>
        <strain evidence="1 2">DSM 21458</strain>
    </source>
</reference>
<sequence length="131" mass="14392">MTQLENSALNILSIWNLLSEAQMNSLVREVIRQEINCLGCTTFPVEIALHLSQEGEILLDWGDNLSRSVEGVVIRTILERPAYGDDGEGGDLIPTVDEVLEIMSMEEQVEAIEAALRGAAVGENPEVFPQI</sequence>
<accession>A0A841I3W5</accession>
<gene>
    <name evidence="1" type="ORF">HNR42_003192</name>
</gene>
<dbReference type="AlphaFoldDB" id="A0A841I3W5"/>
<dbReference type="RefSeq" id="WP_183988475.1">
    <property type="nucleotide sequence ID" value="NZ_JACHHG010000014.1"/>
</dbReference>
<dbReference type="Proteomes" id="UP000569951">
    <property type="component" value="Unassembled WGS sequence"/>
</dbReference>
<organism evidence="1 2">
    <name type="scientific">Deinobacterium chartae</name>
    <dbReference type="NCBI Taxonomy" id="521158"/>
    <lineage>
        <taxon>Bacteria</taxon>
        <taxon>Thermotogati</taxon>
        <taxon>Deinococcota</taxon>
        <taxon>Deinococci</taxon>
        <taxon>Deinococcales</taxon>
        <taxon>Deinococcaceae</taxon>
        <taxon>Deinobacterium</taxon>
    </lineage>
</organism>
<keyword evidence="2" id="KW-1185">Reference proteome</keyword>
<evidence type="ECO:0000313" key="2">
    <source>
        <dbReference type="Proteomes" id="UP000569951"/>
    </source>
</evidence>